<protein>
    <submittedName>
        <fullName evidence="1">Uncharacterized protein</fullName>
    </submittedName>
</protein>
<comment type="caution">
    <text evidence="1">The sequence shown here is derived from an EMBL/GenBank/DDBJ whole genome shotgun (WGS) entry which is preliminary data.</text>
</comment>
<name>A0ABQ0EC84_9BACT</name>
<evidence type="ECO:0000313" key="2">
    <source>
        <dbReference type="Proteomes" id="UP001628192"/>
    </source>
</evidence>
<dbReference type="Proteomes" id="UP001628192">
    <property type="component" value="Unassembled WGS sequence"/>
</dbReference>
<dbReference type="EMBL" id="BAAFSG010000001">
    <property type="protein sequence ID" value="GAB1255216.1"/>
    <property type="molecule type" value="Genomic_DNA"/>
</dbReference>
<keyword evidence="2" id="KW-1185">Reference proteome</keyword>
<gene>
    <name evidence="1" type="ORF">Defa_27030</name>
</gene>
<evidence type="ECO:0000313" key="1">
    <source>
        <dbReference type="EMBL" id="GAB1255216.1"/>
    </source>
</evidence>
<sequence length="59" mass="6461">MYLAHLAVPFVDGADLGLKHEKRLFGTAVAHMPAGHDIKLFRLSFEAVQAAGFVQLKLL</sequence>
<proteinExistence type="predicted"/>
<accession>A0ABQ0EC84</accession>
<organism evidence="1 2">
    <name type="scientific">Desulfovibrio falkowii</name>
    <dbReference type="NCBI Taxonomy" id="3136602"/>
    <lineage>
        <taxon>Bacteria</taxon>
        <taxon>Pseudomonadati</taxon>
        <taxon>Thermodesulfobacteriota</taxon>
        <taxon>Desulfovibrionia</taxon>
        <taxon>Desulfovibrionales</taxon>
        <taxon>Desulfovibrionaceae</taxon>
        <taxon>Desulfovibrio</taxon>
    </lineage>
</organism>
<reference evidence="1 2" key="1">
    <citation type="journal article" date="2025" name="Int. J. Syst. Evol. Microbiol.">
        <title>Desulfovibrio falkowii sp. nov., Porphyromonas miyakawae sp. nov., Mediterraneibacter flintii sp. nov. and Owariibacterium komagatae gen. nov., sp. nov., isolated from human faeces.</title>
        <authorList>
            <person name="Hamaguchi T."/>
            <person name="Ohara M."/>
            <person name="Hisatomi A."/>
            <person name="Sekiguchi K."/>
            <person name="Takeda J.I."/>
            <person name="Ueyama J."/>
            <person name="Ito M."/>
            <person name="Nishiwaki H."/>
            <person name="Ogi T."/>
            <person name="Hirayama M."/>
            <person name="Ohkuma M."/>
            <person name="Sakamoto M."/>
            <person name="Ohno K."/>
        </authorList>
    </citation>
    <scope>NUCLEOTIDE SEQUENCE [LARGE SCALE GENOMIC DNA]</scope>
    <source>
        <strain evidence="1 2">13CB8C</strain>
    </source>
</reference>